<evidence type="ECO:0000313" key="1">
    <source>
        <dbReference type="EMBL" id="MCU6788857.1"/>
    </source>
</evidence>
<accession>A0ABT2U304</accession>
<organism evidence="1 2">
    <name type="scientific">Agathobaculum ammoniilyticum</name>
    <dbReference type="NCBI Taxonomy" id="2981778"/>
    <lineage>
        <taxon>Bacteria</taxon>
        <taxon>Bacillati</taxon>
        <taxon>Bacillota</taxon>
        <taxon>Clostridia</taxon>
        <taxon>Eubacteriales</taxon>
        <taxon>Butyricicoccaceae</taxon>
        <taxon>Agathobaculum</taxon>
    </lineage>
</organism>
<keyword evidence="2" id="KW-1185">Reference proteome</keyword>
<dbReference type="EMBL" id="JAOQJE010000005">
    <property type="protein sequence ID" value="MCU6788857.1"/>
    <property type="molecule type" value="Genomic_DNA"/>
</dbReference>
<dbReference type="Proteomes" id="UP001652397">
    <property type="component" value="Unassembled WGS sequence"/>
</dbReference>
<sequence>MKPEDRKVVRTLSEAFQALPDNKKEYLIGFAEGVVAAKNQENEKEADKPAS</sequence>
<gene>
    <name evidence="1" type="ORF">OCV66_07095</name>
</gene>
<proteinExistence type="predicted"/>
<name>A0ABT2U304_9FIRM</name>
<evidence type="ECO:0000313" key="2">
    <source>
        <dbReference type="Proteomes" id="UP001652397"/>
    </source>
</evidence>
<reference evidence="1 2" key="1">
    <citation type="journal article" date="2021" name="ISME Commun">
        <title>Automated analysis of genomic sequences facilitates high-throughput and comprehensive description of bacteria.</title>
        <authorList>
            <person name="Hitch T.C.A."/>
        </authorList>
    </citation>
    <scope>NUCLEOTIDE SEQUENCE [LARGE SCALE GENOMIC DNA]</scope>
    <source>
        <strain evidence="1 2">Sanger_34</strain>
    </source>
</reference>
<evidence type="ECO:0008006" key="3">
    <source>
        <dbReference type="Google" id="ProtNLM"/>
    </source>
</evidence>
<protein>
    <recommendedName>
        <fullName evidence="3">MarR family transcriptional regulator</fullName>
    </recommendedName>
</protein>
<comment type="caution">
    <text evidence="1">The sequence shown here is derived from an EMBL/GenBank/DDBJ whole genome shotgun (WGS) entry which is preliminary data.</text>
</comment>
<dbReference type="RefSeq" id="WP_262564082.1">
    <property type="nucleotide sequence ID" value="NZ_JAOQJE010000005.1"/>
</dbReference>